<comment type="caution">
    <text evidence="2">The sequence shown here is derived from an EMBL/GenBank/DDBJ whole genome shotgun (WGS) entry which is preliminary data.</text>
</comment>
<proteinExistence type="predicted"/>
<feature type="region of interest" description="Disordered" evidence="1">
    <location>
        <begin position="1"/>
        <end position="27"/>
    </location>
</feature>
<evidence type="ECO:0000313" key="3">
    <source>
        <dbReference type="Proteomes" id="UP001201812"/>
    </source>
</evidence>
<dbReference type="Proteomes" id="UP001201812">
    <property type="component" value="Unassembled WGS sequence"/>
</dbReference>
<evidence type="ECO:0000313" key="2">
    <source>
        <dbReference type="EMBL" id="KAI1699159.1"/>
    </source>
</evidence>
<organism evidence="2 3">
    <name type="scientific">Ditylenchus destructor</name>
    <dbReference type="NCBI Taxonomy" id="166010"/>
    <lineage>
        <taxon>Eukaryota</taxon>
        <taxon>Metazoa</taxon>
        <taxon>Ecdysozoa</taxon>
        <taxon>Nematoda</taxon>
        <taxon>Chromadorea</taxon>
        <taxon>Rhabditida</taxon>
        <taxon>Tylenchina</taxon>
        <taxon>Tylenchomorpha</taxon>
        <taxon>Sphaerularioidea</taxon>
        <taxon>Anguinidae</taxon>
        <taxon>Anguininae</taxon>
        <taxon>Ditylenchus</taxon>
    </lineage>
</organism>
<accession>A0AAD4MMW9</accession>
<name>A0AAD4MMW9_9BILA</name>
<reference evidence="2" key="1">
    <citation type="submission" date="2022-01" db="EMBL/GenBank/DDBJ databases">
        <title>Genome Sequence Resource for Two Populations of Ditylenchus destructor, the Migratory Endoparasitic Phytonematode.</title>
        <authorList>
            <person name="Zhang H."/>
            <person name="Lin R."/>
            <person name="Xie B."/>
        </authorList>
    </citation>
    <scope>NUCLEOTIDE SEQUENCE</scope>
    <source>
        <strain evidence="2">BazhouSP</strain>
    </source>
</reference>
<feature type="compositionally biased region" description="Low complexity" evidence="1">
    <location>
        <begin position="10"/>
        <end position="22"/>
    </location>
</feature>
<dbReference type="AlphaFoldDB" id="A0AAD4MMW9"/>
<sequence>MCFRKKSDKATAAASVSAKPASTVQQEDRRTVVVQPVVFPRGEPLIIRNRLTGEIIEERVQSESGSGISDHDTSFPEIEEMTLTDGISRSKFYNPVFTNKFM</sequence>
<dbReference type="EMBL" id="JAKKPZ010000190">
    <property type="protein sequence ID" value="KAI1699159.1"/>
    <property type="molecule type" value="Genomic_DNA"/>
</dbReference>
<keyword evidence="3" id="KW-1185">Reference proteome</keyword>
<protein>
    <submittedName>
        <fullName evidence="2">Uncharacterized protein</fullName>
    </submittedName>
</protein>
<gene>
    <name evidence="2" type="ORF">DdX_17492</name>
</gene>
<evidence type="ECO:0000256" key="1">
    <source>
        <dbReference type="SAM" id="MobiDB-lite"/>
    </source>
</evidence>